<dbReference type="Proteomes" id="UP000017127">
    <property type="component" value="Unassembled WGS sequence"/>
</dbReference>
<dbReference type="NCBIfam" id="NF006799">
    <property type="entry name" value="PRK09302.1"/>
    <property type="match status" value="1"/>
</dbReference>
<evidence type="ECO:0000256" key="5">
    <source>
        <dbReference type="ARBA" id="ARBA00022777"/>
    </source>
</evidence>
<feature type="domain" description="KaiC" evidence="8">
    <location>
        <begin position="1"/>
        <end position="202"/>
    </location>
</feature>
<keyword evidence="2" id="KW-0597">Phosphoprotein</keyword>
<dbReference type="GO" id="GO:0016787">
    <property type="term" value="F:hydrolase activity"/>
    <property type="evidence" value="ECO:0007669"/>
    <property type="project" value="UniProtKB-KW"/>
</dbReference>
<name>U7QLB9_9CYAN</name>
<dbReference type="InterPro" id="IPR051347">
    <property type="entry name" value="Circadian_clock_KaiC-rel"/>
</dbReference>
<reference evidence="9 10" key="1">
    <citation type="journal article" date="2013" name="Front. Microbiol.">
        <title>Comparative genomic analyses of the cyanobacterium, Lyngbya aestuarii BL J, a powerful hydrogen producer.</title>
        <authorList>
            <person name="Kothari A."/>
            <person name="Vaughn M."/>
            <person name="Garcia-Pichel F."/>
        </authorList>
    </citation>
    <scope>NUCLEOTIDE SEQUENCE [LARGE SCALE GENOMIC DNA]</scope>
    <source>
        <strain evidence="9 10">BL J</strain>
    </source>
</reference>
<protein>
    <recommendedName>
        <fullName evidence="1">non-specific serine/threonine protein kinase</fullName>
        <ecNumber evidence="1">2.7.11.1</ecNumber>
    </recommendedName>
</protein>
<keyword evidence="6" id="KW-0378">Hydrolase</keyword>
<dbReference type="PATRIC" id="fig|1348334.3.peg.1255"/>
<proteinExistence type="predicted"/>
<dbReference type="PROSITE" id="PS51146">
    <property type="entry name" value="KAIC"/>
    <property type="match status" value="2"/>
</dbReference>
<dbReference type="GO" id="GO:0004674">
    <property type="term" value="F:protein serine/threonine kinase activity"/>
    <property type="evidence" value="ECO:0007669"/>
    <property type="project" value="UniProtKB-EC"/>
</dbReference>
<dbReference type="Gene3D" id="3.40.50.300">
    <property type="entry name" value="P-loop containing nucleotide triphosphate hydrolases"/>
    <property type="match status" value="2"/>
</dbReference>
<evidence type="ECO:0000256" key="7">
    <source>
        <dbReference type="SAM" id="Coils"/>
    </source>
</evidence>
<keyword evidence="7" id="KW-0175">Coiled coil</keyword>
<dbReference type="PIRSF" id="PIRSF039117">
    <property type="entry name" value="KaiC"/>
    <property type="match status" value="1"/>
</dbReference>
<evidence type="ECO:0000259" key="8">
    <source>
        <dbReference type="PROSITE" id="PS51146"/>
    </source>
</evidence>
<evidence type="ECO:0000256" key="3">
    <source>
        <dbReference type="ARBA" id="ARBA00022679"/>
    </source>
</evidence>
<dbReference type="InterPro" id="IPR027417">
    <property type="entry name" value="P-loop_NTPase"/>
</dbReference>
<dbReference type="SUPFAM" id="SSF52540">
    <property type="entry name" value="P-loop containing nucleoside triphosphate hydrolases"/>
    <property type="match status" value="2"/>
</dbReference>
<evidence type="ECO:0000256" key="6">
    <source>
        <dbReference type="ARBA" id="ARBA00022801"/>
    </source>
</evidence>
<dbReference type="EMBL" id="AUZM01000008">
    <property type="protein sequence ID" value="ERT08683.1"/>
    <property type="molecule type" value="Genomic_DNA"/>
</dbReference>
<feature type="domain" description="KaiC" evidence="8">
    <location>
        <begin position="203"/>
        <end position="435"/>
    </location>
</feature>
<evidence type="ECO:0000256" key="2">
    <source>
        <dbReference type="ARBA" id="ARBA00022553"/>
    </source>
</evidence>
<keyword evidence="10" id="KW-1185">Reference proteome</keyword>
<keyword evidence="5" id="KW-0418">Kinase</keyword>
<evidence type="ECO:0000313" key="9">
    <source>
        <dbReference type="EMBL" id="ERT08683.1"/>
    </source>
</evidence>
<dbReference type="InterPro" id="IPR014774">
    <property type="entry name" value="KaiC-like_dom"/>
</dbReference>
<gene>
    <name evidence="9" type="ORF">M595_1285</name>
</gene>
<dbReference type="InterPro" id="IPR003593">
    <property type="entry name" value="AAA+_ATPase"/>
</dbReference>
<dbReference type="AlphaFoldDB" id="U7QLB9"/>
<dbReference type="InterPro" id="IPR010624">
    <property type="entry name" value="KaiC_dom"/>
</dbReference>
<dbReference type="GO" id="GO:0005524">
    <property type="term" value="F:ATP binding"/>
    <property type="evidence" value="ECO:0007669"/>
    <property type="project" value="InterPro"/>
</dbReference>
<sequence length="522" mass="58932">MEFLVRGAVQYNEPGVFIAFEETAEELTENVASLGWDLKQLTAENKISIDYVHIDPEEIEEVGEYNLEALFIRLGCAIDQIGAKRVVLDTIEVLFAGLSNTAIIRAELRRLFRWLKTKGVTAIITAERGDNSLTRNGIEEYVSDCVIRLDQRIQEEVSTRRLQIIKYRGSYHGSNEYPFLINENGISVLPITSVGLEHEVSNERISSGISRLDAMLGGEGYYRGSSVLITGTAGTGKTTLAAHFAQAVCQRGEHCLYLAFEEAPNQIIRNQRSVGVDLEPFVEQGLLRFKAERPTATGLELHLVTLYRLIDEVKPSVVIIDPMSNLTMSGTLTQAKAFLFRLIDFFKSKQITVLLTNLISGSNIIEYTEIGISSLMDTWLEVRMTETNGERNRLLYVLKSRGMEHSNQMREMLLTKQGIKLSDVYLGQGQVFTGTARTIQEAQEKANGLARQQEFERKQRQLECKQAIVQSQIDALQAQIDTEKEELELMIQSEQRSQDILHQNRIIMAKMRQADENITSEN</sequence>
<dbReference type="InterPro" id="IPR030665">
    <property type="entry name" value="KaiC"/>
</dbReference>
<dbReference type="PANTHER" id="PTHR42926:SF1">
    <property type="entry name" value="CIRCADIAN CLOCK OSCILLATOR PROTEIN KAIC 1"/>
    <property type="match status" value="1"/>
</dbReference>
<feature type="coiled-coil region" evidence="7">
    <location>
        <begin position="439"/>
        <end position="493"/>
    </location>
</feature>
<organism evidence="9 10">
    <name type="scientific">Lyngbya aestuarii BL J</name>
    <dbReference type="NCBI Taxonomy" id="1348334"/>
    <lineage>
        <taxon>Bacteria</taxon>
        <taxon>Bacillati</taxon>
        <taxon>Cyanobacteriota</taxon>
        <taxon>Cyanophyceae</taxon>
        <taxon>Oscillatoriophycideae</taxon>
        <taxon>Oscillatoriales</taxon>
        <taxon>Microcoleaceae</taxon>
        <taxon>Lyngbya</taxon>
    </lineage>
</organism>
<keyword evidence="4" id="KW-0677">Repeat</keyword>
<dbReference type="EC" id="2.7.11.1" evidence="1"/>
<evidence type="ECO:0000313" key="10">
    <source>
        <dbReference type="Proteomes" id="UP000017127"/>
    </source>
</evidence>
<accession>U7QLB9</accession>
<evidence type="ECO:0000256" key="1">
    <source>
        <dbReference type="ARBA" id="ARBA00012513"/>
    </source>
</evidence>
<dbReference type="Pfam" id="PF06745">
    <property type="entry name" value="ATPase"/>
    <property type="match status" value="2"/>
</dbReference>
<keyword evidence="3" id="KW-0808">Transferase</keyword>
<comment type="caution">
    <text evidence="9">The sequence shown here is derived from an EMBL/GenBank/DDBJ whole genome shotgun (WGS) entry which is preliminary data.</text>
</comment>
<dbReference type="PANTHER" id="PTHR42926">
    <property type="match status" value="1"/>
</dbReference>
<dbReference type="SMART" id="SM00382">
    <property type="entry name" value="AAA"/>
    <property type="match status" value="1"/>
</dbReference>
<evidence type="ECO:0000256" key="4">
    <source>
        <dbReference type="ARBA" id="ARBA00022737"/>
    </source>
</evidence>